<dbReference type="VEuPathDB" id="FungiDB:SeMB42_g00297"/>
<keyword evidence="4" id="KW-0539">Nucleus</keyword>
<dbReference type="Pfam" id="PF11754">
    <property type="entry name" value="Velvet"/>
    <property type="match status" value="2"/>
</dbReference>
<evidence type="ECO:0000256" key="2">
    <source>
        <dbReference type="ARBA" id="ARBA00023015"/>
    </source>
</evidence>
<feature type="region of interest" description="Disordered" evidence="5">
    <location>
        <begin position="497"/>
        <end position="528"/>
    </location>
</feature>
<comment type="subcellular location">
    <subcellularLocation>
        <location evidence="1">Nucleus</location>
    </subcellularLocation>
</comment>
<proteinExistence type="predicted"/>
<protein>
    <recommendedName>
        <fullName evidence="6">Velvet domain-containing protein</fullName>
    </recommendedName>
</protein>
<comment type="caution">
    <text evidence="7">The sequence shown here is derived from an EMBL/GenBank/DDBJ whole genome shotgun (WGS) entry which is preliminary data.</text>
</comment>
<accession>A0A507DT34</accession>
<feature type="domain" description="Velvet" evidence="6">
    <location>
        <begin position="95"/>
        <end position="271"/>
    </location>
</feature>
<keyword evidence="3" id="KW-0804">Transcription</keyword>
<evidence type="ECO:0000313" key="8">
    <source>
        <dbReference type="Proteomes" id="UP000317494"/>
    </source>
</evidence>
<gene>
    <name evidence="7" type="ORF">SeMB42_g00297</name>
</gene>
<name>A0A507DT34_9FUNG</name>
<keyword evidence="2" id="KW-0805">Transcription regulation</keyword>
<sequence length="733" mass="80211">MRSVTESAIGPLENGMNRVGVTARMQPGQYTTSPVRSVRRFTPHAAPDIYMMIRAISRYSLPTIPTNFGKQFSLSGLLDPILTGSSQETKDDNNSRKSRKTYRLTLRQQPKHSRMCGFGEKVDRRPVDPPPIIQLEIQDPSTMNENTSLYSPYYFMYASLISSDSDEELHLLRDGKTRSTTGSIVSSLYRLKDIDARDGAFFVFPDLSVRMEGSYRLKFSLFEIINAEIYHCASISSEVFNVYPAKKFPGMEESTFLSRSFAEQGLKIRIRKELRPRKGKRDASERDDSLTQKTKRGKKNTRDDSDGGGSASDDEGARRGTDTSTTGSMACTTRRQNIAAMENNELEDLRFHKAANTFLGPKHESIPASGPKQRLYHQFQYSNTATYAPTAPHYMTRPVGFYEPASVYGQYAQQPISLTANQQHAYQYYNDASTNVSLAPGSSGITMAGSLQSHQPVFNSGTGTYAAAPSNNMYNCMTNRPPTYNYLTGFDDRSNGNLSSLNCSQPQPHTPPPPQQTQCLSPGSGLTMHEPPKYGVSTDPTTLLNTQLPPPQFSQPSLMNSSPTAGNGSLTYGMFAMEQQPYHSLSMSLGNAPLPVMSSLTSSLSGVPNMNGTTTSKSLANTASTDSSSIPYGLNSNTPQQQQGALFHYNASNGKAATSQAPPGPVMNHGSTTTYSIPSTTSNSEMIFGPHASSTKVYTVTPPYSAYLPNNGYNQITTPGSVKLPPIHHLGQN</sequence>
<evidence type="ECO:0000313" key="7">
    <source>
        <dbReference type="EMBL" id="TPX54377.1"/>
    </source>
</evidence>
<evidence type="ECO:0000256" key="5">
    <source>
        <dbReference type="SAM" id="MobiDB-lite"/>
    </source>
</evidence>
<dbReference type="AlphaFoldDB" id="A0A507DT34"/>
<organism evidence="7 8">
    <name type="scientific">Synchytrium endobioticum</name>
    <dbReference type="NCBI Taxonomy" id="286115"/>
    <lineage>
        <taxon>Eukaryota</taxon>
        <taxon>Fungi</taxon>
        <taxon>Fungi incertae sedis</taxon>
        <taxon>Chytridiomycota</taxon>
        <taxon>Chytridiomycota incertae sedis</taxon>
        <taxon>Chytridiomycetes</taxon>
        <taxon>Synchytriales</taxon>
        <taxon>Synchytriaceae</taxon>
        <taxon>Synchytrium</taxon>
    </lineage>
</organism>
<dbReference type="Gene3D" id="2.60.40.3960">
    <property type="entry name" value="Velvet domain"/>
    <property type="match status" value="1"/>
</dbReference>
<keyword evidence="8" id="KW-1185">Reference proteome</keyword>
<dbReference type="STRING" id="286115.A0A507DT34"/>
<evidence type="ECO:0000259" key="6">
    <source>
        <dbReference type="PROSITE" id="PS51821"/>
    </source>
</evidence>
<dbReference type="GO" id="GO:0005634">
    <property type="term" value="C:nucleus"/>
    <property type="evidence" value="ECO:0007669"/>
    <property type="project" value="UniProtKB-SubCell"/>
</dbReference>
<reference evidence="7 8" key="1">
    <citation type="journal article" date="2019" name="Sci. Rep.">
        <title>Comparative genomics of chytrid fungi reveal insights into the obligate biotrophic and pathogenic lifestyle of Synchytrium endobioticum.</title>
        <authorList>
            <person name="van de Vossenberg B.T.L.H."/>
            <person name="Warris S."/>
            <person name="Nguyen H.D.T."/>
            <person name="van Gent-Pelzer M.P.E."/>
            <person name="Joly D.L."/>
            <person name="van de Geest H.C."/>
            <person name="Bonants P.J.M."/>
            <person name="Smith D.S."/>
            <person name="Levesque C.A."/>
            <person name="van der Lee T.A.J."/>
        </authorList>
    </citation>
    <scope>NUCLEOTIDE SEQUENCE [LARGE SCALE GENOMIC DNA]</scope>
    <source>
        <strain evidence="7 8">MB42</strain>
    </source>
</reference>
<dbReference type="InterPro" id="IPR038491">
    <property type="entry name" value="Velvet_dom_sf"/>
</dbReference>
<dbReference type="InterPro" id="IPR021740">
    <property type="entry name" value="Velvet"/>
</dbReference>
<feature type="region of interest" description="Disordered" evidence="5">
    <location>
        <begin position="611"/>
        <end position="640"/>
    </location>
</feature>
<feature type="region of interest" description="Disordered" evidence="5">
    <location>
        <begin position="272"/>
        <end position="335"/>
    </location>
</feature>
<evidence type="ECO:0000256" key="1">
    <source>
        <dbReference type="ARBA" id="ARBA00004123"/>
    </source>
</evidence>
<feature type="compositionally biased region" description="Polar residues" evidence="5">
    <location>
        <begin position="322"/>
        <end position="335"/>
    </location>
</feature>
<dbReference type="PANTHER" id="PTHR33572">
    <property type="entry name" value="SPORE DEVELOPMENT REGULATOR VOSA"/>
    <property type="match status" value="1"/>
</dbReference>
<dbReference type="PROSITE" id="PS51821">
    <property type="entry name" value="VELVET"/>
    <property type="match status" value="1"/>
</dbReference>
<dbReference type="Proteomes" id="UP000317494">
    <property type="component" value="Unassembled WGS sequence"/>
</dbReference>
<evidence type="ECO:0000256" key="3">
    <source>
        <dbReference type="ARBA" id="ARBA00023163"/>
    </source>
</evidence>
<dbReference type="PANTHER" id="PTHR33572:SF18">
    <property type="entry name" value="SPORE DEVELOPMENT REGULATOR VOSA"/>
    <property type="match status" value="1"/>
</dbReference>
<feature type="compositionally biased region" description="Basic and acidic residues" evidence="5">
    <location>
        <begin position="281"/>
        <end position="290"/>
    </location>
</feature>
<dbReference type="EMBL" id="QEAN01000006">
    <property type="protein sequence ID" value="TPX54377.1"/>
    <property type="molecule type" value="Genomic_DNA"/>
</dbReference>
<evidence type="ECO:0000256" key="4">
    <source>
        <dbReference type="ARBA" id="ARBA00023242"/>
    </source>
</evidence>
<dbReference type="InterPro" id="IPR037525">
    <property type="entry name" value="Velvet_dom"/>
</dbReference>